<organism evidence="2 3">
    <name type="scientific">Ornithinimicrobium faecis</name>
    <dbReference type="NCBI Taxonomy" id="2934158"/>
    <lineage>
        <taxon>Bacteria</taxon>
        <taxon>Bacillati</taxon>
        <taxon>Actinomycetota</taxon>
        <taxon>Actinomycetes</taxon>
        <taxon>Micrococcales</taxon>
        <taxon>Ornithinimicrobiaceae</taxon>
        <taxon>Ornithinimicrobium</taxon>
    </lineage>
</organism>
<dbReference type="Gene3D" id="3.90.1570.10">
    <property type="entry name" value="tt1808, chain A"/>
    <property type="match status" value="1"/>
</dbReference>
<protein>
    <submittedName>
        <fullName evidence="2">Uma2 family endonuclease</fullName>
    </submittedName>
</protein>
<dbReference type="GO" id="GO:0004519">
    <property type="term" value="F:endonuclease activity"/>
    <property type="evidence" value="ECO:0007669"/>
    <property type="project" value="UniProtKB-KW"/>
</dbReference>
<evidence type="ECO:0000313" key="3">
    <source>
        <dbReference type="Proteomes" id="UP001056455"/>
    </source>
</evidence>
<dbReference type="PANTHER" id="PTHR34107:SF4">
    <property type="entry name" value="SLL1222 PROTEIN"/>
    <property type="match status" value="1"/>
</dbReference>
<dbReference type="RefSeq" id="WP_252591964.1">
    <property type="nucleotide sequence ID" value="NZ_CP099489.1"/>
</dbReference>
<reference evidence="2" key="1">
    <citation type="submission" date="2022-06" db="EMBL/GenBank/DDBJ databases">
        <title>Ornithinimicrobium HY1793.</title>
        <authorList>
            <person name="Huang Y."/>
        </authorList>
    </citation>
    <scope>NUCLEOTIDE SEQUENCE</scope>
    <source>
        <strain evidence="2">HY1793</strain>
    </source>
</reference>
<dbReference type="EMBL" id="CP099489">
    <property type="protein sequence ID" value="USQ79049.1"/>
    <property type="molecule type" value="Genomic_DNA"/>
</dbReference>
<dbReference type="InterPro" id="IPR011335">
    <property type="entry name" value="Restrct_endonuc-II-like"/>
</dbReference>
<evidence type="ECO:0000259" key="1">
    <source>
        <dbReference type="Pfam" id="PF05685"/>
    </source>
</evidence>
<sequence>MTALPRVVGEWTVDDVDRLPDDGLQYELLDGALLVTPAPTMWHQRAVGRLYQLLLAACPRGFEVFFAPLDWRPDRLTSLQPDVLVVRNDDVRDGDIGAALVLAVEVLSPSTSRKDRTLKRSRYEEAGVSAYWIVDPAEPSFEALDLVDRHYVAAAQVSGTGSARLELPFPVEVVPADLVSPPD</sequence>
<dbReference type="CDD" id="cd06260">
    <property type="entry name" value="DUF820-like"/>
    <property type="match status" value="1"/>
</dbReference>
<dbReference type="PANTHER" id="PTHR34107">
    <property type="entry name" value="SLL0198 PROTEIN-RELATED"/>
    <property type="match status" value="1"/>
</dbReference>
<dbReference type="InterPro" id="IPR008538">
    <property type="entry name" value="Uma2"/>
</dbReference>
<dbReference type="Proteomes" id="UP001056455">
    <property type="component" value="Chromosome"/>
</dbReference>
<name>A0ABY4YQR6_9MICO</name>
<accession>A0ABY4YQR6</accession>
<evidence type="ECO:0000313" key="2">
    <source>
        <dbReference type="EMBL" id="USQ79049.1"/>
    </source>
</evidence>
<dbReference type="InterPro" id="IPR012296">
    <property type="entry name" value="Nuclease_put_TT1808"/>
</dbReference>
<dbReference type="SUPFAM" id="SSF52980">
    <property type="entry name" value="Restriction endonuclease-like"/>
    <property type="match status" value="1"/>
</dbReference>
<feature type="domain" description="Putative restriction endonuclease" evidence="1">
    <location>
        <begin position="14"/>
        <end position="172"/>
    </location>
</feature>
<keyword evidence="3" id="KW-1185">Reference proteome</keyword>
<keyword evidence="2" id="KW-0378">Hydrolase</keyword>
<proteinExistence type="predicted"/>
<keyword evidence="2" id="KW-0255">Endonuclease</keyword>
<dbReference type="Pfam" id="PF05685">
    <property type="entry name" value="Uma2"/>
    <property type="match status" value="1"/>
</dbReference>
<keyword evidence="2" id="KW-0540">Nuclease</keyword>
<gene>
    <name evidence="2" type="ORF">NF556_15680</name>
</gene>